<feature type="transmembrane region" description="Helical" evidence="1">
    <location>
        <begin position="185"/>
        <end position="209"/>
    </location>
</feature>
<evidence type="ECO:0008006" key="4">
    <source>
        <dbReference type="Google" id="ProtNLM"/>
    </source>
</evidence>
<keyword evidence="3" id="KW-1185">Reference proteome</keyword>
<name>A0A7U2EZF4_PHANO</name>
<dbReference type="RefSeq" id="XP_001795976.1">
    <property type="nucleotide sequence ID" value="XM_001795924.1"/>
</dbReference>
<evidence type="ECO:0000313" key="3">
    <source>
        <dbReference type="Proteomes" id="UP000663193"/>
    </source>
</evidence>
<gene>
    <name evidence="2" type="ORF">JI435_055710</name>
</gene>
<evidence type="ECO:0000256" key="1">
    <source>
        <dbReference type="SAM" id="Phobius"/>
    </source>
</evidence>
<evidence type="ECO:0000313" key="2">
    <source>
        <dbReference type="EMBL" id="QRC95933.1"/>
    </source>
</evidence>
<dbReference type="KEGG" id="pno:SNOG_05571"/>
<keyword evidence="1" id="KW-1133">Transmembrane helix</keyword>
<keyword evidence="1" id="KW-0812">Transmembrane</keyword>
<feature type="transmembrane region" description="Helical" evidence="1">
    <location>
        <begin position="91"/>
        <end position="112"/>
    </location>
</feature>
<dbReference type="AlphaFoldDB" id="A0A7U2EZF4"/>
<dbReference type="OMA" id="RWASIKM"/>
<dbReference type="VEuPathDB" id="FungiDB:JI435_055710"/>
<dbReference type="PANTHER" id="PTHR42069:SF1">
    <property type="entry name" value="MARVEL DOMAIN-CONTAINING PROTEIN"/>
    <property type="match status" value="1"/>
</dbReference>
<reference evidence="3" key="1">
    <citation type="journal article" date="2021" name="BMC Genomics">
        <title>Chromosome-level genome assembly and manually-curated proteome of model necrotroph Parastagonospora nodorum Sn15 reveals a genome-wide trove of candidate effector homologs, and redundancy of virulence-related functions within an accessory chromosome.</title>
        <authorList>
            <person name="Bertazzoni S."/>
            <person name="Jones D.A.B."/>
            <person name="Phan H.T."/>
            <person name="Tan K.-C."/>
            <person name="Hane J.K."/>
        </authorList>
    </citation>
    <scope>NUCLEOTIDE SEQUENCE [LARGE SCALE GENOMIC DNA]</scope>
    <source>
        <strain evidence="3">SN15 / ATCC MYA-4574 / FGSC 10173)</strain>
    </source>
</reference>
<proteinExistence type="predicted"/>
<feature type="transmembrane region" description="Helical" evidence="1">
    <location>
        <begin position="124"/>
        <end position="145"/>
    </location>
</feature>
<dbReference type="PANTHER" id="PTHR42069">
    <property type="entry name" value="HYPHAL ANASTAMOSIS-8 PROTEIN"/>
    <property type="match status" value="1"/>
</dbReference>
<organism evidence="2 3">
    <name type="scientific">Phaeosphaeria nodorum (strain SN15 / ATCC MYA-4574 / FGSC 10173)</name>
    <name type="common">Glume blotch fungus</name>
    <name type="synonym">Parastagonospora nodorum</name>
    <dbReference type="NCBI Taxonomy" id="321614"/>
    <lineage>
        <taxon>Eukaryota</taxon>
        <taxon>Fungi</taxon>
        <taxon>Dikarya</taxon>
        <taxon>Ascomycota</taxon>
        <taxon>Pezizomycotina</taxon>
        <taxon>Dothideomycetes</taxon>
        <taxon>Pleosporomycetidae</taxon>
        <taxon>Pleosporales</taxon>
        <taxon>Pleosporineae</taxon>
        <taxon>Phaeosphaeriaceae</taxon>
        <taxon>Parastagonospora</taxon>
    </lineage>
</organism>
<dbReference type="EMBL" id="CP069028">
    <property type="protein sequence ID" value="QRC95933.1"/>
    <property type="molecule type" value="Genomic_DNA"/>
</dbReference>
<dbReference type="Proteomes" id="UP000663193">
    <property type="component" value="Chromosome 6"/>
</dbReference>
<protein>
    <recommendedName>
        <fullName evidence="4">MARVEL domain-containing protein</fullName>
    </recommendedName>
</protein>
<feature type="transmembrane region" description="Helical" evidence="1">
    <location>
        <begin position="37"/>
        <end position="58"/>
    </location>
</feature>
<keyword evidence="1" id="KW-0472">Membrane</keyword>
<accession>A0A7U2EZF4</accession>
<sequence length="226" mass="25746">MENNAAEILLVDRRQQAQERNASGDIREYRAVYLTRLVLRILSLATCAAIVILLAQTIRSYSQTKHATNPYRDGSGTFPVWPDVLKLYPSYALLAAALLAGIFSLVLVVASFHKNVRRMTKTGNVTTIVISSICLIVWIIVTAYYGSWDTNKTNWDLLSWSCTHQDERFDYRDIDFSTMCTEMRFAFWAGVGLAGMESINLLLFVIWWWKTKKSHGYKNLGEIAMT</sequence>
<dbReference type="OrthoDB" id="5400774at2759"/>